<dbReference type="GO" id="GO:0004355">
    <property type="term" value="F:glutamate synthase (NADPH) activity"/>
    <property type="evidence" value="ECO:0007669"/>
    <property type="project" value="UniProtKB-EC"/>
</dbReference>
<comment type="catalytic activity">
    <reaction evidence="21">
        <text>2 L-glutamate + NADP(+) = L-glutamine + 2-oxoglutarate + NADPH + H(+)</text>
        <dbReference type="Rhea" id="RHEA:15501"/>
        <dbReference type="ChEBI" id="CHEBI:15378"/>
        <dbReference type="ChEBI" id="CHEBI:16810"/>
        <dbReference type="ChEBI" id="CHEBI:29985"/>
        <dbReference type="ChEBI" id="CHEBI:57783"/>
        <dbReference type="ChEBI" id="CHEBI:58349"/>
        <dbReference type="ChEBI" id="CHEBI:58359"/>
        <dbReference type="EC" id="1.4.1.13"/>
    </reaction>
</comment>
<dbReference type="InterPro" id="IPR013785">
    <property type="entry name" value="Aldolase_TIM"/>
</dbReference>
<evidence type="ECO:0000256" key="7">
    <source>
        <dbReference type="ARBA" id="ARBA00012079"/>
    </source>
</evidence>
<keyword evidence="15 26" id="KW-0560">Oxidoreductase</keyword>
<dbReference type="PROSITE" id="PS51278">
    <property type="entry name" value="GATASE_TYPE_2"/>
    <property type="match status" value="1"/>
</dbReference>
<dbReference type="InterPro" id="IPR029055">
    <property type="entry name" value="Ntn_hydrolases_N"/>
</dbReference>
<dbReference type="InterPro" id="IPR006982">
    <property type="entry name" value="Glu_synth_centr_N"/>
</dbReference>
<evidence type="ECO:0000256" key="9">
    <source>
        <dbReference type="ARBA" id="ARBA00022630"/>
    </source>
</evidence>
<dbReference type="InterPro" id="IPR036485">
    <property type="entry name" value="Glu_synth_asu_C_sf"/>
</dbReference>
<protein>
    <recommendedName>
        <fullName evidence="23">Glutamate synthase [NADPH] large chain</fullName>
        <ecNumber evidence="7">1.4.1.13</ecNumber>
    </recommendedName>
    <alternativeName>
        <fullName evidence="24">Glutamate synthase subunit alpha</fullName>
    </alternativeName>
</protein>
<evidence type="ECO:0000256" key="4">
    <source>
        <dbReference type="ARBA" id="ARBA00004802"/>
    </source>
</evidence>
<feature type="domain" description="Glutamine amidotransferase type-2" evidence="25">
    <location>
        <begin position="15"/>
        <end position="405"/>
    </location>
</feature>
<evidence type="ECO:0000256" key="8">
    <source>
        <dbReference type="ARBA" id="ARBA00022605"/>
    </source>
</evidence>
<dbReference type="GO" id="GO:0051538">
    <property type="term" value="F:3 iron, 4 sulfur cluster binding"/>
    <property type="evidence" value="ECO:0007669"/>
    <property type="project" value="UniProtKB-KW"/>
</dbReference>
<keyword evidence="18" id="KW-0314">Glutamate biosynthesis</keyword>
<keyword evidence="11" id="KW-0479">Metal-binding</keyword>
<dbReference type="GO" id="GO:0006537">
    <property type="term" value="P:glutamate biosynthetic process"/>
    <property type="evidence" value="ECO:0007669"/>
    <property type="project" value="UniProtKB-KW"/>
</dbReference>
<dbReference type="FunFam" id="3.20.20.70:FF:000061">
    <property type="entry name" value="Glutamate synthase large subunit"/>
    <property type="match status" value="1"/>
</dbReference>
<comment type="pathway">
    <text evidence="20">Amino-acid biosynthesis; L-glutamate biosynthesis via GLT pathway; L-glutamate from 2-oxoglutarate and L-glutamine (NADP(+) route): step 1/1.</text>
</comment>
<evidence type="ECO:0000256" key="10">
    <source>
        <dbReference type="ARBA" id="ARBA00022643"/>
    </source>
</evidence>
<dbReference type="SUPFAM" id="SSF69336">
    <property type="entry name" value="Alpha subunit of glutamate synthase, C-terminal domain"/>
    <property type="match status" value="1"/>
</dbReference>
<evidence type="ECO:0000256" key="22">
    <source>
        <dbReference type="ARBA" id="ARBA00053198"/>
    </source>
</evidence>
<dbReference type="Pfam" id="PF00310">
    <property type="entry name" value="GATase_2"/>
    <property type="match status" value="1"/>
</dbReference>
<proteinExistence type="inferred from homology"/>
<dbReference type="InterPro" id="IPR002932">
    <property type="entry name" value="Glu_synthdom"/>
</dbReference>
<evidence type="ECO:0000259" key="25">
    <source>
        <dbReference type="PROSITE" id="PS51278"/>
    </source>
</evidence>
<dbReference type="PANTHER" id="PTHR11938:SF148">
    <property type="entry name" value="GLUTAMATE SYNTHASE [NADPH] LARGE CHAIN"/>
    <property type="match status" value="1"/>
</dbReference>
<comment type="pathway">
    <text evidence="4">Energy metabolism; nitrogen metabolism.</text>
</comment>
<keyword evidence="9" id="KW-0285">Flavoprotein</keyword>
<evidence type="ECO:0000256" key="16">
    <source>
        <dbReference type="ARBA" id="ARBA00023004"/>
    </source>
</evidence>
<evidence type="ECO:0000313" key="27">
    <source>
        <dbReference type="Proteomes" id="UP000593847"/>
    </source>
</evidence>
<dbReference type="CDD" id="cd02808">
    <property type="entry name" value="GltS_FMN"/>
    <property type="match status" value="1"/>
</dbReference>
<evidence type="ECO:0000256" key="12">
    <source>
        <dbReference type="ARBA" id="ARBA00022827"/>
    </source>
</evidence>
<keyword evidence="19" id="KW-0003">3Fe-4S</keyword>
<dbReference type="GO" id="GO:0046872">
    <property type="term" value="F:metal ion binding"/>
    <property type="evidence" value="ECO:0007669"/>
    <property type="project" value="UniProtKB-KW"/>
</dbReference>
<keyword evidence="12" id="KW-0274">FAD</keyword>
<dbReference type="InterPro" id="IPR050711">
    <property type="entry name" value="ET-N_metabolism_enzyme"/>
</dbReference>
<evidence type="ECO:0000256" key="2">
    <source>
        <dbReference type="ARBA" id="ARBA00001927"/>
    </source>
</evidence>
<evidence type="ECO:0000256" key="13">
    <source>
        <dbReference type="ARBA" id="ARBA00022857"/>
    </source>
</evidence>
<keyword evidence="13" id="KW-0521">NADP</keyword>
<keyword evidence="10" id="KW-0288">FMN</keyword>
<evidence type="ECO:0000256" key="11">
    <source>
        <dbReference type="ARBA" id="ARBA00022723"/>
    </source>
</evidence>
<organism evidence="26 27">
    <name type="scientific">Pseudomonas taiwanensis</name>
    <dbReference type="NCBI Taxonomy" id="470150"/>
    <lineage>
        <taxon>Bacteria</taxon>
        <taxon>Pseudomonadati</taxon>
        <taxon>Pseudomonadota</taxon>
        <taxon>Gammaproteobacteria</taxon>
        <taxon>Pseudomonadales</taxon>
        <taxon>Pseudomonadaceae</taxon>
        <taxon>Pseudomonas</taxon>
    </lineage>
</organism>
<evidence type="ECO:0000256" key="19">
    <source>
        <dbReference type="ARBA" id="ARBA00023291"/>
    </source>
</evidence>
<gene>
    <name evidence="26" type="primary">gltB</name>
    <name evidence="26" type="ORF">ICN73_08280</name>
</gene>
<sequence length="1481" mass="161812">MKTGLYHPEEFKDNCGFGLIAHMTGVPSHHLLQTAMQALTCMTHRGGINADGKTGDGCGLLMQKPDQFLRAMAQEHFAVELPKQYAVGMVFFNQDPVKAEAARANMDREIVAAGLKLVGWRKVPIDTRVLGRLALERLPQIEQVFIGGEGLSDQEFAIKLFSARRRSSVANAHDADHYICSFSHKTIIYKGLMMPRDLAAFYPDLGDERLQTAICVFHQRFSTNTLPKWPLAQPFRFLAHNGEINTITGNRNWAVARRTKFANDQIPDLEELGPLVNRVGSDSSSMDNMLELMVTGGIDLFRGVRMLVPPAWQNVETMDADLRAFYEYNSMHMEPWDGPAGIVMTEGRHAVCLLDRNGLRPARWVTTTNGYITIASEIGVWGYQPEEVLAKGRVGPGQILAVDTETGQILDTDAIDNRLKSRHPYKRWLRQHATRIQATLTDDQGVASYDADQLKQYMKMFQVTFEERDQVLRPLGEQGQEAVGSMGDDTPMAVLSQRVRSPYDFFRQQFAQVTNPPIDPLREAIVMSLEICLGAERNIFQESPEHASRVILSSPVISPAKWRSLMNLEREGFDRQLIDLNYEQSVGLEAAIRNIADQAEEAVRGGKTQLVLSDRYIAPGKLPVHASLAVGAVHHRLTEQGLRCDSNILVETATARDPHHFAVLLGFGASAVYPYLAYEVLADLIRTGEVLGDLDEVFKYYRKGISKGLLKILSKMGISTIASYRGAQLFEAIGLAEEVVGLSFKGVSSRIKGARFEDLENDQKLLAAEAWSARKPIQQGGLLKFVHGGEYHAYNPDVVNTLQAAVQQGDYAKFKEYTTLVDQRPVSMIRDLLKVKVADQPLALEQIEPLEAILKRFDSAGISLGALSPEAHEALAEAMNRLGARSNSGEGGEDPSRYGTIKSSKIKQVATGRFGVTPEYLVNAEVLQIKVAQGAKPGEGGQLPGGKVNGLIAKLRYAVPGVTLISPPPHHDIYSIEDLAQLIYDLKQVNPQALVSVKLVAEAGVGTIAAGVAKAYADLITISGYDGGTGASPLTSIKYAGAPWELGLAETHQTLRGNDLRGKVRVQTDGGLKTGLDVIKAAILGAESFGFGTAPMIALGCKYLRICHLNNCATGVATQNDKLRKDHYIGTVDMVINFFTFVAEETREWLAKLGVRSLGELIGRTDLLEVLPGDTERQQYLDLSPLLGSSHIPADKPQFCEVDKNPPFDLGELAEKMVDMAMPAIRDQAGGEFSLDICNCDRSIGARVSGEIARLHGNQGMAAAPITFRFKGTAGQSFGVWNAGGLNLHLEGDANDYVGKGMTGGKVTIVPPAGSPFETQHSAIVGNTCLYGATGGKLFAAGTAGERFAVRNSGAHAVVEGTGDHCCEYMTGGFVCVLGKTGYNFGSGMTGGFAYVLDMDNSFVDKLNHELVEIQRISGEAMEAYRSHLARVLAEYVDETGSEWGRELSENLDDYVRRFWLVKPKAANLKQLLSSTRANPQ</sequence>
<comment type="function">
    <text evidence="22">Catalyzes the conversion of L-glutamine and 2-oxoglutarate into two molecules of L-glutamate.</text>
</comment>
<keyword evidence="16" id="KW-0408">Iron</keyword>
<dbReference type="FunFam" id="3.60.20.10:FF:000001">
    <property type="entry name" value="Glutamate synthase, large subunit"/>
    <property type="match status" value="1"/>
</dbReference>
<name>A0A7L9GK81_9PSED</name>
<evidence type="ECO:0000256" key="5">
    <source>
        <dbReference type="ARBA" id="ARBA00004909"/>
    </source>
</evidence>
<dbReference type="Gene3D" id="2.160.20.60">
    <property type="entry name" value="Glutamate synthase, alpha subunit, C-terminal domain"/>
    <property type="match status" value="1"/>
</dbReference>
<evidence type="ECO:0000256" key="18">
    <source>
        <dbReference type="ARBA" id="ARBA00023164"/>
    </source>
</evidence>
<evidence type="ECO:0000256" key="6">
    <source>
        <dbReference type="ARBA" id="ARBA00009716"/>
    </source>
</evidence>
<keyword evidence="27" id="KW-1185">Reference proteome</keyword>
<dbReference type="PANTHER" id="PTHR11938">
    <property type="entry name" value="FAD NADPH DEHYDROGENASE/OXIDOREDUCTASE"/>
    <property type="match status" value="1"/>
</dbReference>
<dbReference type="InterPro" id="IPR017932">
    <property type="entry name" value="GATase_2_dom"/>
</dbReference>
<dbReference type="Pfam" id="PF01493">
    <property type="entry name" value="GXGXG"/>
    <property type="match status" value="1"/>
</dbReference>
<evidence type="ECO:0000256" key="17">
    <source>
        <dbReference type="ARBA" id="ARBA00023014"/>
    </source>
</evidence>
<dbReference type="Proteomes" id="UP000593847">
    <property type="component" value="Chromosome"/>
</dbReference>
<dbReference type="FunFam" id="2.160.20.60:FF:000002">
    <property type="entry name" value="Glutamate synthase, large subunit"/>
    <property type="match status" value="1"/>
</dbReference>
<dbReference type="Pfam" id="PF04898">
    <property type="entry name" value="Glu_syn_central"/>
    <property type="match status" value="1"/>
</dbReference>
<keyword evidence="8" id="KW-0028">Amino-acid biosynthesis</keyword>
<keyword evidence="17" id="KW-0411">Iron-sulfur</keyword>
<dbReference type="InterPro" id="IPR002489">
    <property type="entry name" value="Glu_synth_asu_C"/>
</dbReference>
<dbReference type="Pfam" id="PF01645">
    <property type="entry name" value="Glu_synthase"/>
    <property type="match status" value="1"/>
</dbReference>
<dbReference type="SUPFAM" id="SSF56235">
    <property type="entry name" value="N-terminal nucleophile aminohydrolases (Ntn hydrolases)"/>
    <property type="match status" value="1"/>
</dbReference>
<comment type="cofactor">
    <cofactor evidence="2">
        <name>[3Fe-4S] cluster</name>
        <dbReference type="ChEBI" id="CHEBI:21137"/>
    </cofactor>
</comment>
<reference evidence="26" key="1">
    <citation type="submission" date="2020-09" db="EMBL/GenBank/DDBJ databases">
        <title>Complete genome sequence of Pseudomonas taiwanensis CC, a plant growth-promoting and biotite-weathering strain.</title>
        <authorList>
            <person name="Cheng C."/>
        </authorList>
    </citation>
    <scope>NUCLEOTIDE SEQUENCE [LARGE SCALE GENOMIC DNA]</scope>
    <source>
        <strain evidence="26">WRS8</strain>
    </source>
</reference>
<accession>A0A7L9GK81</accession>
<dbReference type="EMBL" id="CP062699">
    <property type="protein sequence ID" value="QOJ92855.1"/>
    <property type="molecule type" value="Genomic_DNA"/>
</dbReference>
<evidence type="ECO:0000256" key="3">
    <source>
        <dbReference type="ARBA" id="ARBA00001974"/>
    </source>
</evidence>
<evidence type="ECO:0000256" key="23">
    <source>
        <dbReference type="ARBA" id="ARBA00072108"/>
    </source>
</evidence>
<comment type="cofactor">
    <cofactor evidence="3">
        <name>FAD</name>
        <dbReference type="ChEBI" id="CHEBI:57692"/>
    </cofactor>
</comment>
<dbReference type="FunFam" id="3.20.20.70:FF:000109">
    <property type="entry name" value="Glutamate synthase, large subunit"/>
    <property type="match status" value="1"/>
</dbReference>
<dbReference type="Gene3D" id="3.20.20.70">
    <property type="entry name" value="Aldolase class I"/>
    <property type="match status" value="2"/>
</dbReference>
<dbReference type="CDD" id="cd00982">
    <property type="entry name" value="gltB_C"/>
    <property type="match status" value="1"/>
</dbReference>
<evidence type="ECO:0000256" key="1">
    <source>
        <dbReference type="ARBA" id="ARBA00001917"/>
    </source>
</evidence>
<evidence type="ECO:0000256" key="20">
    <source>
        <dbReference type="ARBA" id="ARBA00037898"/>
    </source>
</evidence>
<dbReference type="CDD" id="cd00713">
    <property type="entry name" value="GltS"/>
    <property type="match status" value="1"/>
</dbReference>
<evidence type="ECO:0000256" key="21">
    <source>
        <dbReference type="ARBA" id="ARBA00048151"/>
    </source>
</evidence>
<dbReference type="KEGG" id="ptai:ICN73_08280"/>
<evidence type="ECO:0000256" key="14">
    <source>
        <dbReference type="ARBA" id="ARBA00022962"/>
    </source>
</evidence>
<dbReference type="NCBIfam" id="NF008730">
    <property type="entry name" value="PRK11750.1"/>
    <property type="match status" value="1"/>
</dbReference>
<dbReference type="RefSeq" id="WP_161774295.1">
    <property type="nucleotide sequence ID" value="NZ_CP062699.1"/>
</dbReference>
<comment type="pathway">
    <text evidence="5">Nitrogen metabolism.</text>
</comment>
<dbReference type="SUPFAM" id="SSF51395">
    <property type="entry name" value="FMN-linked oxidoreductases"/>
    <property type="match status" value="1"/>
</dbReference>
<comment type="cofactor">
    <cofactor evidence="1">
        <name>FMN</name>
        <dbReference type="ChEBI" id="CHEBI:58210"/>
    </cofactor>
</comment>
<dbReference type="EC" id="1.4.1.13" evidence="7"/>
<evidence type="ECO:0000313" key="26">
    <source>
        <dbReference type="EMBL" id="QOJ92855.1"/>
    </source>
</evidence>
<comment type="similarity">
    <text evidence="6">Belongs to the glutamate synthase family.</text>
</comment>
<keyword evidence="14" id="KW-0315">Glutamine amidotransferase</keyword>
<dbReference type="GO" id="GO:0019676">
    <property type="term" value="P:ammonia assimilation cycle"/>
    <property type="evidence" value="ECO:0007669"/>
    <property type="project" value="TreeGrafter"/>
</dbReference>
<evidence type="ECO:0000256" key="24">
    <source>
        <dbReference type="ARBA" id="ARBA00079921"/>
    </source>
</evidence>
<dbReference type="Gene3D" id="3.60.20.10">
    <property type="entry name" value="Glutamine Phosphoribosylpyrophosphate, subunit 1, domain 1"/>
    <property type="match status" value="1"/>
</dbReference>
<evidence type="ECO:0000256" key="15">
    <source>
        <dbReference type="ARBA" id="ARBA00023002"/>
    </source>
</evidence>